<dbReference type="PANTHER" id="PTHR46082">
    <property type="entry name" value="ATP/GTP-BINDING PROTEIN-RELATED"/>
    <property type="match status" value="1"/>
</dbReference>
<dbReference type="SUPFAM" id="SSF53167">
    <property type="entry name" value="Purine and uridine phosphorylases"/>
    <property type="match status" value="1"/>
</dbReference>
<dbReference type="Gene3D" id="3.40.50.1580">
    <property type="entry name" value="Nucleoside phosphorylase domain"/>
    <property type="match status" value="1"/>
</dbReference>
<dbReference type="GO" id="GO:0009116">
    <property type="term" value="P:nucleoside metabolic process"/>
    <property type="evidence" value="ECO:0007669"/>
    <property type="project" value="InterPro"/>
</dbReference>
<keyword evidence="2" id="KW-1185">Reference proteome</keyword>
<name>A0AAD8PUT3_9PEZI</name>
<protein>
    <submittedName>
        <fullName evidence="1">Nucleoside phosphorylase domain-containing protein</fullName>
    </submittedName>
</protein>
<dbReference type="PANTHER" id="PTHR46082:SF11">
    <property type="entry name" value="AAA+ ATPASE DOMAIN-CONTAINING PROTEIN-RELATED"/>
    <property type="match status" value="1"/>
</dbReference>
<dbReference type="AlphaFoldDB" id="A0AAD8PUT3"/>
<reference evidence="1" key="1">
    <citation type="submission" date="2021-06" db="EMBL/GenBank/DDBJ databases">
        <title>Comparative genomics, transcriptomics and evolutionary studies reveal genomic signatures of adaptation to plant cell wall in hemibiotrophic fungi.</title>
        <authorList>
            <consortium name="DOE Joint Genome Institute"/>
            <person name="Baroncelli R."/>
            <person name="Diaz J.F."/>
            <person name="Benocci T."/>
            <person name="Peng M."/>
            <person name="Battaglia E."/>
            <person name="Haridas S."/>
            <person name="Andreopoulos W."/>
            <person name="Labutti K."/>
            <person name="Pangilinan J."/>
            <person name="Floch G.L."/>
            <person name="Makela M.R."/>
            <person name="Henrissat B."/>
            <person name="Grigoriev I.V."/>
            <person name="Crouch J.A."/>
            <person name="De Vries R.P."/>
            <person name="Sukno S.A."/>
            <person name="Thon M.R."/>
        </authorList>
    </citation>
    <scope>NUCLEOTIDE SEQUENCE</scope>
    <source>
        <strain evidence="1">CBS 125086</strain>
    </source>
</reference>
<comment type="caution">
    <text evidence="1">The sequence shown here is derived from an EMBL/GenBank/DDBJ whole genome shotgun (WGS) entry which is preliminary data.</text>
</comment>
<dbReference type="Proteomes" id="UP001230504">
    <property type="component" value="Unassembled WGS sequence"/>
</dbReference>
<sequence>MPSCKRRQLGQEARPKLAYHEYTVGWICAIPTEYAAAQALLDEEHAYPHDLHPNSSDRNYYAFGRIGSHDVVMTVLAEMGIAAAATTAANMERTFPNIGIRLMVGIGGGAPTRNNDIRLGDVVVSTVHNGKSSVFQYDFGKDIQGQSFQQIGVLDQPPQRLRAAAVGLRARHMRDGHKIEETINGLLHNKPSLRSHFARPSSDSDKLYKSTFVHPGNSTETCAAACRHDPSNLVERSPRNGDKLVVHYGTIASANQVMKNAETRDKLAAKYHVLCLEMEAAGLSNYFPCLVVRGICDYSDSHKNKEWQGYAAMTAATYVKDLLYELTPLCSSSPVLTSTEFQDPKAAADRERLSDEQWEKLLNSLRFDQIDARQMTIKKAHSKTCK</sequence>
<dbReference type="EMBL" id="JAHLJV010000048">
    <property type="protein sequence ID" value="KAK1585011.1"/>
    <property type="molecule type" value="Genomic_DNA"/>
</dbReference>
<dbReference type="InterPro" id="IPR053137">
    <property type="entry name" value="NLR-like"/>
</dbReference>
<gene>
    <name evidence="1" type="ORF">LY79DRAFT_519553</name>
</gene>
<proteinExistence type="predicted"/>
<evidence type="ECO:0000313" key="2">
    <source>
        <dbReference type="Proteomes" id="UP001230504"/>
    </source>
</evidence>
<evidence type="ECO:0000313" key="1">
    <source>
        <dbReference type="EMBL" id="KAK1585011.1"/>
    </source>
</evidence>
<dbReference type="RefSeq" id="XP_060412064.1">
    <property type="nucleotide sequence ID" value="XM_060555152.1"/>
</dbReference>
<accession>A0AAD8PUT3</accession>
<organism evidence="1 2">
    <name type="scientific">Colletotrichum navitas</name>
    <dbReference type="NCBI Taxonomy" id="681940"/>
    <lineage>
        <taxon>Eukaryota</taxon>
        <taxon>Fungi</taxon>
        <taxon>Dikarya</taxon>
        <taxon>Ascomycota</taxon>
        <taxon>Pezizomycotina</taxon>
        <taxon>Sordariomycetes</taxon>
        <taxon>Hypocreomycetidae</taxon>
        <taxon>Glomerellales</taxon>
        <taxon>Glomerellaceae</taxon>
        <taxon>Colletotrichum</taxon>
        <taxon>Colletotrichum graminicola species complex</taxon>
    </lineage>
</organism>
<dbReference type="GeneID" id="85439392"/>
<dbReference type="GO" id="GO:0003824">
    <property type="term" value="F:catalytic activity"/>
    <property type="evidence" value="ECO:0007669"/>
    <property type="project" value="InterPro"/>
</dbReference>
<dbReference type="InterPro" id="IPR035994">
    <property type="entry name" value="Nucleoside_phosphorylase_sf"/>
</dbReference>